<proteinExistence type="predicted"/>
<dbReference type="Pfam" id="PF00300">
    <property type="entry name" value="His_Phos_1"/>
    <property type="match status" value="1"/>
</dbReference>
<dbReference type="Gene3D" id="3.40.50.1240">
    <property type="entry name" value="Phosphoglycerate mutase-like"/>
    <property type="match status" value="1"/>
</dbReference>
<evidence type="ECO:0000313" key="2">
    <source>
        <dbReference type="Proteomes" id="UP000315842"/>
    </source>
</evidence>
<comment type="caution">
    <text evidence="1">The sequence shown here is derived from an EMBL/GenBank/DDBJ whole genome shotgun (WGS) entry which is preliminary data.</text>
</comment>
<accession>A0A4Y3K6T4</accession>
<dbReference type="EMBL" id="BJLP01000007">
    <property type="protein sequence ID" value="GEA80241.1"/>
    <property type="molecule type" value="Genomic_DNA"/>
</dbReference>
<dbReference type="AlphaFoldDB" id="A0A4Y3K6T4"/>
<dbReference type="PANTHER" id="PTHR48100:SF1">
    <property type="entry name" value="HISTIDINE PHOSPHATASE FAMILY PROTEIN-RELATED"/>
    <property type="match status" value="1"/>
</dbReference>
<name>A0A4Y3K6T4_CELUD</name>
<dbReference type="InterPro" id="IPR013078">
    <property type="entry name" value="His_Pase_superF_clade-1"/>
</dbReference>
<dbReference type="SUPFAM" id="SSF53254">
    <property type="entry name" value="Phosphoglycerate mutase-like"/>
    <property type="match status" value="1"/>
</dbReference>
<dbReference type="CDD" id="cd07067">
    <property type="entry name" value="HP_PGM_like"/>
    <property type="match status" value="1"/>
</dbReference>
<dbReference type="SMART" id="SM00855">
    <property type="entry name" value="PGAM"/>
    <property type="match status" value="1"/>
</dbReference>
<keyword evidence="2" id="KW-1185">Reference proteome</keyword>
<reference evidence="1 2" key="1">
    <citation type="submission" date="2019-06" db="EMBL/GenBank/DDBJ databases">
        <title>Whole genome shotgun sequence of Cellulomonas uda NBRC 3747.</title>
        <authorList>
            <person name="Hosoyama A."/>
            <person name="Uohara A."/>
            <person name="Ohji S."/>
            <person name="Ichikawa N."/>
        </authorList>
    </citation>
    <scope>NUCLEOTIDE SEQUENCE [LARGE SCALE GENOMIC DNA]</scope>
    <source>
        <strain evidence="1 2">NBRC 3747</strain>
    </source>
</reference>
<gene>
    <name evidence="1" type="ORF">CUD01_06850</name>
</gene>
<dbReference type="PANTHER" id="PTHR48100">
    <property type="entry name" value="BROAD-SPECIFICITY PHOSPHATASE YOR283W-RELATED"/>
    <property type="match status" value="1"/>
</dbReference>
<dbReference type="GO" id="GO:0016791">
    <property type="term" value="F:phosphatase activity"/>
    <property type="evidence" value="ECO:0007669"/>
    <property type="project" value="TreeGrafter"/>
</dbReference>
<dbReference type="GO" id="GO:0005737">
    <property type="term" value="C:cytoplasm"/>
    <property type="evidence" value="ECO:0007669"/>
    <property type="project" value="TreeGrafter"/>
</dbReference>
<organism evidence="1 2">
    <name type="scientific">Cellulomonas uda</name>
    <dbReference type="NCBI Taxonomy" id="1714"/>
    <lineage>
        <taxon>Bacteria</taxon>
        <taxon>Bacillati</taxon>
        <taxon>Actinomycetota</taxon>
        <taxon>Actinomycetes</taxon>
        <taxon>Micrococcales</taxon>
        <taxon>Cellulomonadaceae</taxon>
        <taxon>Cellulomonas</taxon>
    </lineage>
</organism>
<protein>
    <submittedName>
        <fullName evidence="1">Phosphoglycerate mutase</fullName>
    </submittedName>
</protein>
<evidence type="ECO:0000313" key="1">
    <source>
        <dbReference type="EMBL" id="GEA80241.1"/>
    </source>
</evidence>
<dbReference type="InterPro" id="IPR029033">
    <property type="entry name" value="His_PPase_superfam"/>
</dbReference>
<dbReference type="InterPro" id="IPR050275">
    <property type="entry name" value="PGM_Phosphatase"/>
</dbReference>
<dbReference type="Proteomes" id="UP000315842">
    <property type="component" value="Unassembled WGS sequence"/>
</dbReference>
<sequence>MRTTPETQASPAPADPRPLVVHAVRHGESAGNVAARDADRRGLDRLELDHRDADTPLSPLGAEQAAALGVALRDLDPDERPVAVWSSPYVRARQTARLALERAGLDLPVRTDDRLRDRELGVLDRLTRRGVERLHPDEAAARRHLGKLYHRPAGGESWLDVALRLRSWVTDVRDEEGPLLVVTHDAVVVLLRYVLERLDEEGVMELVREHGVRNASLTTLVRRGGVWSAERFDDVAHLRDVGAPVTEHAGEVR</sequence>
<dbReference type="RefSeq" id="WP_141318732.1">
    <property type="nucleotide sequence ID" value="NZ_BJLP01000007.1"/>
</dbReference>